<name>A0A914EAK4_9BILA</name>
<evidence type="ECO:0000313" key="3">
    <source>
        <dbReference type="WBParaSite" id="ACRNAN_scaffold6819.g13380.t1"/>
    </source>
</evidence>
<sequence length="227" mass="25201">MSSETPLLSPENILPTAEERDERRKGAITMAIIFLVVVLAVSILYAVQQALNNPIQPTTQPDVSTTKNVPLSTIYLMPSVDQIEKSEVFVMDNTTNITFWNHVNITSLGDAPIHITNVEAMIYFRWAPKMNTYVGAGRNSTIVVIVHENSFPLYFRNWVKFSGEMATICQNFSSTERYVNLSSDITVTYKYSSSNGEQQGQATTTAQQLVCCSPRGECTNPKSSQSG</sequence>
<feature type="transmembrane region" description="Helical" evidence="1">
    <location>
        <begin position="27"/>
        <end position="47"/>
    </location>
</feature>
<evidence type="ECO:0000313" key="2">
    <source>
        <dbReference type="Proteomes" id="UP000887540"/>
    </source>
</evidence>
<accession>A0A914EAK4</accession>
<dbReference type="AlphaFoldDB" id="A0A914EAK4"/>
<keyword evidence="1" id="KW-1133">Transmembrane helix</keyword>
<dbReference type="Proteomes" id="UP000887540">
    <property type="component" value="Unplaced"/>
</dbReference>
<protein>
    <submittedName>
        <fullName evidence="3">Uncharacterized protein</fullName>
    </submittedName>
</protein>
<organism evidence="2 3">
    <name type="scientific">Acrobeloides nanus</name>
    <dbReference type="NCBI Taxonomy" id="290746"/>
    <lineage>
        <taxon>Eukaryota</taxon>
        <taxon>Metazoa</taxon>
        <taxon>Ecdysozoa</taxon>
        <taxon>Nematoda</taxon>
        <taxon>Chromadorea</taxon>
        <taxon>Rhabditida</taxon>
        <taxon>Tylenchina</taxon>
        <taxon>Cephalobomorpha</taxon>
        <taxon>Cephaloboidea</taxon>
        <taxon>Cephalobidae</taxon>
        <taxon>Acrobeloides</taxon>
    </lineage>
</organism>
<reference evidence="3" key="1">
    <citation type="submission" date="2022-11" db="UniProtKB">
        <authorList>
            <consortium name="WormBaseParasite"/>
        </authorList>
    </citation>
    <scope>IDENTIFICATION</scope>
</reference>
<dbReference type="WBParaSite" id="ACRNAN_scaffold6819.g13380.t1">
    <property type="protein sequence ID" value="ACRNAN_scaffold6819.g13380.t1"/>
    <property type="gene ID" value="ACRNAN_scaffold6819.g13380"/>
</dbReference>
<keyword evidence="2" id="KW-1185">Reference proteome</keyword>
<keyword evidence="1" id="KW-0472">Membrane</keyword>
<proteinExistence type="predicted"/>
<evidence type="ECO:0000256" key="1">
    <source>
        <dbReference type="SAM" id="Phobius"/>
    </source>
</evidence>
<keyword evidence="1" id="KW-0812">Transmembrane</keyword>